<comment type="caution">
    <text evidence="1">The sequence shown here is derived from an EMBL/GenBank/DDBJ whole genome shotgun (WGS) entry which is preliminary data.</text>
</comment>
<keyword evidence="2" id="KW-1185">Reference proteome</keyword>
<accession>A0ABR9PAN3</accession>
<evidence type="ECO:0000313" key="1">
    <source>
        <dbReference type="EMBL" id="MBE3000911.1"/>
    </source>
</evidence>
<proteinExistence type="predicted"/>
<dbReference type="Proteomes" id="UP000806528">
    <property type="component" value="Unassembled WGS sequence"/>
</dbReference>
<organism evidence="1 2">
    <name type="scientific">Nocardiopsis coralli</name>
    <dbReference type="NCBI Taxonomy" id="2772213"/>
    <lineage>
        <taxon>Bacteria</taxon>
        <taxon>Bacillati</taxon>
        <taxon>Actinomycetota</taxon>
        <taxon>Actinomycetes</taxon>
        <taxon>Streptosporangiales</taxon>
        <taxon>Nocardiopsidaceae</taxon>
        <taxon>Nocardiopsis</taxon>
    </lineage>
</organism>
<protein>
    <submittedName>
        <fullName evidence="1">Uncharacterized protein</fullName>
    </submittedName>
</protein>
<dbReference type="EMBL" id="JADBGI010000019">
    <property type="protein sequence ID" value="MBE3000911.1"/>
    <property type="molecule type" value="Genomic_DNA"/>
</dbReference>
<reference evidence="1 2" key="1">
    <citation type="submission" date="2020-09" db="EMBL/GenBank/DDBJ databases">
        <title>Diversity and distribution of actinomycetes associated with coral in the coast of Hainan.</title>
        <authorList>
            <person name="Li F."/>
        </authorList>
    </citation>
    <scope>NUCLEOTIDE SEQUENCE [LARGE SCALE GENOMIC DNA]</scope>
    <source>
        <strain evidence="1 2">HNM0947</strain>
    </source>
</reference>
<name>A0ABR9PAN3_9ACTN</name>
<dbReference type="RefSeq" id="WP_193123516.1">
    <property type="nucleotide sequence ID" value="NZ_JADBGI010000019.1"/>
</dbReference>
<evidence type="ECO:0000313" key="2">
    <source>
        <dbReference type="Proteomes" id="UP000806528"/>
    </source>
</evidence>
<gene>
    <name evidence="1" type="ORF">IDM40_19765</name>
</gene>
<sequence length="237" mass="26684">MAIAIPRKVVARGGLQWLLARKYEVTREGNRKTLGYFGFEGKLEKNGIYMGSRGDLIGRIFFYEQRLKKVLTAGLVTILISATGCGLQREMGNALSSEKEAEQVSISRERVERHLMLSILDRMFVEQDSGGVLEGSREHKNELLRSGVIKGDPGEFYVEYDFGEWDVQPGPGSGSITKVDSALNYAMRANYVTWCDQEESGMSFFSSYSPLDFEYYDSHAEYYESISDYVDCGSGFI</sequence>